<reference evidence="12" key="1">
    <citation type="submission" date="2023-04" db="EMBL/GenBank/DDBJ databases">
        <title>Black Yeasts Isolated from many extreme environments.</title>
        <authorList>
            <person name="Coleine C."/>
            <person name="Stajich J.E."/>
            <person name="Selbmann L."/>
        </authorList>
    </citation>
    <scope>NUCLEOTIDE SEQUENCE</scope>
    <source>
        <strain evidence="12">CCFEE 5312</strain>
    </source>
</reference>
<comment type="function">
    <text evidence="9">Exoribonuclease involved in ribosome biosynthesis. Involved in the processing of ITS1, the internal transcribed spacer localized between the 18S and 5.8S rRNAs.</text>
</comment>
<dbReference type="CDD" id="cd06144">
    <property type="entry name" value="REX4_like"/>
    <property type="match status" value="1"/>
</dbReference>
<keyword evidence="7 12" id="KW-0269">Exonuclease</keyword>
<evidence type="ECO:0000256" key="1">
    <source>
        <dbReference type="ARBA" id="ARBA00004123"/>
    </source>
</evidence>
<feature type="compositionally biased region" description="Polar residues" evidence="10">
    <location>
        <begin position="1"/>
        <end position="20"/>
    </location>
</feature>
<dbReference type="InterPro" id="IPR037431">
    <property type="entry name" value="REX4_DEDDh_dom"/>
</dbReference>
<dbReference type="GO" id="GO:0006364">
    <property type="term" value="P:rRNA processing"/>
    <property type="evidence" value="ECO:0007669"/>
    <property type="project" value="UniProtKB-KW"/>
</dbReference>
<dbReference type="InterPro" id="IPR013520">
    <property type="entry name" value="Ribonucl_H"/>
</dbReference>
<feature type="compositionally biased region" description="Acidic residues" evidence="10">
    <location>
        <begin position="322"/>
        <end position="352"/>
    </location>
</feature>
<keyword evidence="8" id="KW-0539">Nucleus</keyword>
<evidence type="ECO:0000256" key="4">
    <source>
        <dbReference type="ARBA" id="ARBA00022552"/>
    </source>
</evidence>
<comment type="similarity">
    <text evidence="2">Belongs to the REXO4 family.</text>
</comment>
<dbReference type="EMBL" id="JAWDJX010000015">
    <property type="protein sequence ID" value="KAK3053664.1"/>
    <property type="molecule type" value="Genomic_DNA"/>
</dbReference>
<organism evidence="12 13">
    <name type="scientific">Extremus antarcticus</name>
    <dbReference type="NCBI Taxonomy" id="702011"/>
    <lineage>
        <taxon>Eukaryota</taxon>
        <taxon>Fungi</taxon>
        <taxon>Dikarya</taxon>
        <taxon>Ascomycota</taxon>
        <taxon>Pezizomycotina</taxon>
        <taxon>Dothideomycetes</taxon>
        <taxon>Dothideomycetidae</taxon>
        <taxon>Mycosphaerellales</taxon>
        <taxon>Extremaceae</taxon>
        <taxon>Extremus</taxon>
    </lineage>
</organism>
<evidence type="ECO:0000256" key="7">
    <source>
        <dbReference type="ARBA" id="ARBA00022839"/>
    </source>
</evidence>
<dbReference type="GO" id="GO:0003676">
    <property type="term" value="F:nucleic acid binding"/>
    <property type="evidence" value="ECO:0007669"/>
    <property type="project" value="InterPro"/>
</dbReference>
<dbReference type="Proteomes" id="UP001271007">
    <property type="component" value="Unassembled WGS sequence"/>
</dbReference>
<feature type="region of interest" description="Disordered" evidence="10">
    <location>
        <begin position="304"/>
        <end position="379"/>
    </location>
</feature>
<dbReference type="GO" id="GO:0000027">
    <property type="term" value="P:ribosomal large subunit assembly"/>
    <property type="evidence" value="ECO:0007669"/>
    <property type="project" value="TreeGrafter"/>
</dbReference>
<feature type="region of interest" description="Disordered" evidence="10">
    <location>
        <begin position="1"/>
        <end position="92"/>
    </location>
</feature>
<dbReference type="SUPFAM" id="SSF53098">
    <property type="entry name" value="Ribonuclease H-like"/>
    <property type="match status" value="1"/>
</dbReference>
<proteinExistence type="inferred from homology"/>
<name>A0AAJ0G8S8_9PEZI</name>
<keyword evidence="4" id="KW-0698">rRNA processing</keyword>
<feature type="compositionally biased region" description="Basic residues" evidence="10">
    <location>
        <begin position="366"/>
        <end position="379"/>
    </location>
</feature>
<feature type="domain" description="Exonuclease" evidence="11">
    <location>
        <begin position="125"/>
        <end position="295"/>
    </location>
</feature>
<evidence type="ECO:0000256" key="3">
    <source>
        <dbReference type="ARBA" id="ARBA00016937"/>
    </source>
</evidence>
<dbReference type="PANTHER" id="PTHR12801">
    <property type="entry name" value="RNA EXONUCLEASE REXO1 / RECO3 FAMILY MEMBER-RELATED"/>
    <property type="match status" value="1"/>
</dbReference>
<evidence type="ECO:0000313" key="13">
    <source>
        <dbReference type="Proteomes" id="UP001271007"/>
    </source>
</evidence>
<dbReference type="InterPro" id="IPR047021">
    <property type="entry name" value="REXO1/3/4-like"/>
</dbReference>
<protein>
    <recommendedName>
        <fullName evidence="3">RNA exonuclease 4</fullName>
    </recommendedName>
</protein>
<evidence type="ECO:0000256" key="5">
    <source>
        <dbReference type="ARBA" id="ARBA00022722"/>
    </source>
</evidence>
<dbReference type="PANTHER" id="PTHR12801:SF45">
    <property type="entry name" value="RNA EXONUCLEASE 4"/>
    <property type="match status" value="1"/>
</dbReference>
<dbReference type="InterPro" id="IPR036397">
    <property type="entry name" value="RNaseH_sf"/>
</dbReference>
<keyword evidence="5" id="KW-0540">Nuclease</keyword>
<accession>A0AAJ0G8S8</accession>
<keyword evidence="13" id="KW-1185">Reference proteome</keyword>
<feature type="compositionally biased region" description="Polar residues" evidence="10">
    <location>
        <begin position="67"/>
        <end position="86"/>
    </location>
</feature>
<dbReference type="FunFam" id="3.30.420.10:FF:000007">
    <property type="entry name" value="Interferon-stimulated exonuclease gene 20"/>
    <property type="match status" value="1"/>
</dbReference>
<sequence>MSGLKSEQVSSNWKRLQQRLQAGKKQPQESNGVKRKRTDEENNSVNGFKKPKTTEKRFHNPAKNRRMGTTTSKPGDQNGASSTHSRLTSEHNIKPSDISAAYGAASQEYVDEVNAGRHPTHRAGKFLSLDCEMVGTGAPPLYQDHILARASLVNFHGEQVYDSYVLPPPGYGISDVKDYRTHVSGIKPSHLQPGVARTFTEVQKEVAGLLDGKILVGHALSNDLKVLGLGHPKRDLRDTSRYAKFRVESKGKPPALRNLARQELGLEIQKGAHSSVEDARAAMGLFRKEKSGFEEENRRVFGVRRAEPKEKATDGRGRADGVVDDAQDGEDEGDEESDLDLLDGEELDELEDNDKPVRSNAAPMMAKKKHKKKKRTKRK</sequence>
<dbReference type="GO" id="GO:0008408">
    <property type="term" value="F:3'-5' exonuclease activity"/>
    <property type="evidence" value="ECO:0007669"/>
    <property type="project" value="InterPro"/>
</dbReference>
<evidence type="ECO:0000256" key="10">
    <source>
        <dbReference type="SAM" id="MobiDB-lite"/>
    </source>
</evidence>
<evidence type="ECO:0000256" key="8">
    <source>
        <dbReference type="ARBA" id="ARBA00023242"/>
    </source>
</evidence>
<dbReference type="AlphaFoldDB" id="A0AAJ0G8S8"/>
<evidence type="ECO:0000259" key="11">
    <source>
        <dbReference type="SMART" id="SM00479"/>
    </source>
</evidence>
<comment type="caution">
    <text evidence="12">The sequence shown here is derived from an EMBL/GenBank/DDBJ whole genome shotgun (WGS) entry which is preliminary data.</text>
</comment>
<dbReference type="SMART" id="SM00479">
    <property type="entry name" value="EXOIII"/>
    <property type="match status" value="1"/>
</dbReference>
<evidence type="ECO:0000256" key="6">
    <source>
        <dbReference type="ARBA" id="ARBA00022801"/>
    </source>
</evidence>
<evidence type="ECO:0000313" key="12">
    <source>
        <dbReference type="EMBL" id="KAK3053664.1"/>
    </source>
</evidence>
<dbReference type="InterPro" id="IPR012337">
    <property type="entry name" value="RNaseH-like_sf"/>
</dbReference>
<dbReference type="Gene3D" id="3.30.420.10">
    <property type="entry name" value="Ribonuclease H-like superfamily/Ribonuclease H"/>
    <property type="match status" value="1"/>
</dbReference>
<evidence type="ECO:0000256" key="2">
    <source>
        <dbReference type="ARBA" id="ARBA00010489"/>
    </source>
</evidence>
<dbReference type="Pfam" id="PF00929">
    <property type="entry name" value="RNase_T"/>
    <property type="match status" value="1"/>
</dbReference>
<evidence type="ECO:0000256" key="9">
    <source>
        <dbReference type="ARBA" id="ARBA00025599"/>
    </source>
</evidence>
<dbReference type="GO" id="GO:0005634">
    <property type="term" value="C:nucleus"/>
    <property type="evidence" value="ECO:0007669"/>
    <property type="project" value="UniProtKB-SubCell"/>
</dbReference>
<comment type="subcellular location">
    <subcellularLocation>
        <location evidence="1">Nucleus</location>
    </subcellularLocation>
</comment>
<feature type="compositionally biased region" description="Basic and acidic residues" evidence="10">
    <location>
        <begin position="304"/>
        <end position="321"/>
    </location>
</feature>
<keyword evidence="6" id="KW-0378">Hydrolase</keyword>
<gene>
    <name evidence="12" type="primary">REX4_2</name>
    <name evidence="12" type="ORF">LTR09_005408</name>
</gene>